<dbReference type="Gene3D" id="2.130.10.10">
    <property type="entry name" value="YVTN repeat-like/Quinoprotein amine dehydrogenase"/>
    <property type="match status" value="1"/>
</dbReference>
<evidence type="ECO:0000313" key="10">
    <source>
        <dbReference type="Proteomes" id="UP000714618"/>
    </source>
</evidence>
<dbReference type="PANTHER" id="PTHR19849:SF0">
    <property type="entry name" value="PHOSPHOLIPASE A-2-ACTIVATING PROTEIN"/>
    <property type="match status" value="1"/>
</dbReference>
<dbReference type="Pfam" id="PF00400">
    <property type="entry name" value="WD40"/>
    <property type="match status" value="5"/>
</dbReference>
<comment type="subcellular location">
    <subcellularLocation>
        <location evidence="1">Cytoplasm</location>
    </subcellularLocation>
</comment>
<feature type="region of interest" description="Disordered" evidence="6">
    <location>
        <begin position="446"/>
        <end position="489"/>
    </location>
</feature>
<dbReference type="SUPFAM" id="SSF50978">
    <property type="entry name" value="WD40 repeat-like"/>
    <property type="match status" value="1"/>
</dbReference>
<evidence type="ECO:0000256" key="6">
    <source>
        <dbReference type="SAM" id="MobiDB-lite"/>
    </source>
</evidence>
<dbReference type="EMBL" id="CAIJEO010000004">
    <property type="protein sequence ID" value="CAD0091551.1"/>
    <property type="molecule type" value="Genomic_DNA"/>
</dbReference>
<sequence>MADMFKLSASLRGHEDDVRAVVSPSARCIFSASRDGTVRQWLLTSPNPPTYDDTIAVQATSFVNSLTFAAPSSTHSEGLLISAGKDTIIDVRPPFQSPDTDPERLLIGHANNVCSLDASADGDTLVSGGWDTQARVWSISKGECTAELKGHDAAVWAVLVYDDKTVITGCADKTIRIFSLGGKLLQTIPGLPDVVRALCKLPAGHPSGAAFASAGNDQVIRLWTIDGIEVAQLHGHTSFIYALAVLHNGDLVSSGEDRTVRVWKGTECIQTITHPAISVWAVSVCPETNDIVTGASDKIIRVFSRDPSRHADAEALHAFDESVSSSSIPQQTASEGQQINKEQLPGPEFLQQKSGTKEGQVQMIREEDGSVTAHTWSSAAQQWINGKDYDFVFDVDITDGAPPLKLPYNIGQNPYDVASKFIANNELPMTYLDQVANFITTNTQGATLGSSSQQQTQTPGADPWGSENRYRPGEAGAPEPSGDTRPRSLPQTQYLSITTANLSAIRKKVGELNDTMSADLALSSDELKALDNLIKQLQTNPKDPKPQADQIAAVLKVATQWPSANRLPGIDLLRLSAITPTFVMHTSGGEGTIVDTLTKSGVFEANTDKPNNTMLAVRVLANLFMTEEGRLVADGCFEDIISSTQSFSSTSNKNLATAMATLYINYAVLLTSNAPSSESRTREQRAAAVVNAALNIVKSDGDSEAVYRALVAVGTLMSLGDEFRKEVAQAKDMGSILQSIEKSALGKENRIKAVTNEMKDQLR</sequence>
<dbReference type="InterPro" id="IPR015943">
    <property type="entry name" value="WD40/YVTN_repeat-like_dom_sf"/>
</dbReference>
<dbReference type="InterPro" id="IPR015155">
    <property type="entry name" value="PFU"/>
</dbReference>
<dbReference type="PROSITE" id="PS50082">
    <property type="entry name" value="WD_REPEATS_2"/>
    <property type="match status" value="2"/>
</dbReference>
<dbReference type="GO" id="GO:0005634">
    <property type="term" value="C:nucleus"/>
    <property type="evidence" value="ECO:0007669"/>
    <property type="project" value="TreeGrafter"/>
</dbReference>
<keyword evidence="2" id="KW-0963">Cytoplasm</keyword>
<feature type="domain" description="PFU" evidence="7">
    <location>
        <begin position="353"/>
        <end position="453"/>
    </location>
</feature>
<dbReference type="GO" id="GO:0043130">
    <property type="term" value="F:ubiquitin binding"/>
    <property type="evidence" value="ECO:0007669"/>
    <property type="project" value="TreeGrafter"/>
</dbReference>
<keyword evidence="3 5" id="KW-0853">WD repeat</keyword>
<dbReference type="Gene3D" id="3.10.20.870">
    <property type="entry name" value="PFU (PLAA family ubiquitin binding), C-terminal domain"/>
    <property type="match status" value="1"/>
</dbReference>
<dbReference type="Pfam" id="PF09070">
    <property type="entry name" value="PFU"/>
    <property type="match status" value="1"/>
</dbReference>
<dbReference type="Proteomes" id="UP000714618">
    <property type="component" value="Unassembled WGS sequence"/>
</dbReference>
<dbReference type="GO" id="GO:0010992">
    <property type="term" value="P:ubiquitin recycling"/>
    <property type="evidence" value="ECO:0007669"/>
    <property type="project" value="TreeGrafter"/>
</dbReference>
<keyword evidence="4" id="KW-0677">Repeat</keyword>
<name>A0A9N8PDN6_9PEZI</name>
<reference evidence="9" key="1">
    <citation type="submission" date="2020-06" db="EMBL/GenBank/DDBJ databases">
        <authorList>
            <person name="Onetto C."/>
        </authorList>
    </citation>
    <scope>NUCLEOTIDE SEQUENCE</scope>
</reference>
<dbReference type="InterPro" id="IPR036322">
    <property type="entry name" value="WD40_repeat_dom_sf"/>
</dbReference>
<comment type="caution">
    <text evidence="9">The sequence shown here is derived from an EMBL/GenBank/DDBJ whole genome shotgun (WGS) entry which is preliminary data.</text>
</comment>
<evidence type="ECO:0000256" key="2">
    <source>
        <dbReference type="ARBA" id="ARBA00022490"/>
    </source>
</evidence>
<dbReference type="GO" id="GO:0043161">
    <property type="term" value="P:proteasome-mediated ubiquitin-dependent protein catabolic process"/>
    <property type="evidence" value="ECO:0007669"/>
    <property type="project" value="TreeGrafter"/>
</dbReference>
<evidence type="ECO:0000256" key="3">
    <source>
        <dbReference type="ARBA" id="ARBA00022574"/>
    </source>
</evidence>
<feature type="domain" description="PUL" evidence="8">
    <location>
        <begin position="487"/>
        <end position="761"/>
    </location>
</feature>
<evidence type="ECO:0008006" key="11">
    <source>
        <dbReference type="Google" id="ProtNLM"/>
    </source>
</evidence>
<dbReference type="PROSITE" id="PS50294">
    <property type="entry name" value="WD_REPEATS_REGION"/>
    <property type="match status" value="2"/>
</dbReference>
<dbReference type="Gene3D" id="1.25.10.10">
    <property type="entry name" value="Leucine-rich Repeat Variant"/>
    <property type="match status" value="1"/>
</dbReference>
<dbReference type="InterPro" id="IPR013535">
    <property type="entry name" value="PUL_dom"/>
</dbReference>
<evidence type="ECO:0000259" key="7">
    <source>
        <dbReference type="PROSITE" id="PS51394"/>
    </source>
</evidence>
<feature type="compositionally biased region" description="Low complexity" evidence="6">
    <location>
        <begin position="446"/>
        <end position="460"/>
    </location>
</feature>
<dbReference type="PROSITE" id="PS51394">
    <property type="entry name" value="PFU"/>
    <property type="match status" value="1"/>
</dbReference>
<dbReference type="PROSITE" id="PS51396">
    <property type="entry name" value="PUL"/>
    <property type="match status" value="1"/>
</dbReference>
<dbReference type="PANTHER" id="PTHR19849">
    <property type="entry name" value="PHOSPHOLIPASE A-2-ACTIVATING PROTEIN"/>
    <property type="match status" value="1"/>
</dbReference>
<dbReference type="GO" id="GO:0005737">
    <property type="term" value="C:cytoplasm"/>
    <property type="evidence" value="ECO:0007669"/>
    <property type="project" value="UniProtKB-SubCell"/>
</dbReference>
<accession>A0A9N8PDN6</accession>
<dbReference type="InterPro" id="IPR011989">
    <property type="entry name" value="ARM-like"/>
</dbReference>
<protein>
    <recommendedName>
        <fullName evidence="11">PFU-domain-containing protein</fullName>
    </recommendedName>
</protein>
<dbReference type="InterPro" id="IPR038122">
    <property type="entry name" value="PFU_sf"/>
</dbReference>
<feature type="region of interest" description="Disordered" evidence="6">
    <location>
        <begin position="321"/>
        <end position="360"/>
    </location>
</feature>
<feature type="compositionally biased region" description="Polar residues" evidence="6">
    <location>
        <begin position="322"/>
        <end position="341"/>
    </location>
</feature>
<gene>
    <name evidence="9" type="ORF">AWRI4233_LOCUS3367</name>
</gene>
<evidence type="ECO:0000259" key="8">
    <source>
        <dbReference type="PROSITE" id="PS51396"/>
    </source>
</evidence>
<dbReference type="InterPro" id="IPR001680">
    <property type="entry name" value="WD40_rpt"/>
</dbReference>
<evidence type="ECO:0000256" key="1">
    <source>
        <dbReference type="ARBA" id="ARBA00004496"/>
    </source>
</evidence>
<organism evidence="9 10">
    <name type="scientific">Aureobasidium mustum</name>
    <dbReference type="NCBI Taxonomy" id="2773714"/>
    <lineage>
        <taxon>Eukaryota</taxon>
        <taxon>Fungi</taxon>
        <taxon>Dikarya</taxon>
        <taxon>Ascomycota</taxon>
        <taxon>Pezizomycotina</taxon>
        <taxon>Dothideomycetes</taxon>
        <taxon>Dothideomycetidae</taxon>
        <taxon>Dothideales</taxon>
        <taxon>Saccotheciaceae</taxon>
        <taxon>Aureobasidium</taxon>
    </lineage>
</organism>
<dbReference type="CDD" id="cd00200">
    <property type="entry name" value="WD40"/>
    <property type="match status" value="1"/>
</dbReference>
<proteinExistence type="predicted"/>
<evidence type="ECO:0000313" key="9">
    <source>
        <dbReference type="EMBL" id="CAD0091551.1"/>
    </source>
</evidence>
<evidence type="ECO:0000256" key="4">
    <source>
        <dbReference type="ARBA" id="ARBA00022737"/>
    </source>
</evidence>
<dbReference type="Pfam" id="PF08324">
    <property type="entry name" value="PUL"/>
    <property type="match status" value="1"/>
</dbReference>
<dbReference type="AlphaFoldDB" id="A0A9N8PDN6"/>
<keyword evidence="10" id="KW-1185">Reference proteome</keyword>
<dbReference type="OrthoDB" id="10265988at2759"/>
<dbReference type="FunFam" id="2.130.10.10:FF:000236">
    <property type="entry name" value="Polyubiquitin binding protein (Doa1/Ufd3)"/>
    <property type="match status" value="1"/>
</dbReference>
<evidence type="ECO:0000256" key="5">
    <source>
        <dbReference type="PROSITE-ProRule" id="PRU00221"/>
    </source>
</evidence>
<feature type="repeat" description="WD" evidence="5">
    <location>
        <begin position="106"/>
        <end position="147"/>
    </location>
</feature>
<dbReference type="SMART" id="SM00320">
    <property type="entry name" value="WD40"/>
    <property type="match status" value="6"/>
</dbReference>
<feature type="repeat" description="WD" evidence="5">
    <location>
        <begin position="233"/>
        <end position="264"/>
    </location>
</feature>